<dbReference type="Proteomes" id="UP000276133">
    <property type="component" value="Unassembled WGS sequence"/>
</dbReference>
<dbReference type="EMBL" id="REGN01006540">
    <property type="protein sequence ID" value="RNA09118.1"/>
    <property type="molecule type" value="Genomic_DNA"/>
</dbReference>
<evidence type="ECO:0000313" key="2">
    <source>
        <dbReference type="Proteomes" id="UP000276133"/>
    </source>
</evidence>
<name>A0A3M7QDT6_BRAPC</name>
<comment type="caution">
    <text evidence="1">The sequence shown here is derived from an EMBL/GenBank/DDBJ whole genome shotgun (WGS) entry which is preliminary data.</text>
</comment>
<organism evidence="1 2">
    <name type="scientific">Brachionus plicatilis</name>
    <name type="common">Marine rotifer</name>
    <name type="synonym">Brachionus muelleri</name>
    <dbReference type="NCBI Taxonomy" id="10195"/>
    <lineage>
        <taxon>Eukaryota</taxon>
        <taxon>Metazoa</taxon>
        <taxon>Spiralia</taxon>
        <taxon>Gnathifera</taxon>
        <taxon>Rotifera</taxon>
        <taxon>Eurotatoria</taxon>
        <taxon>Monogononta</taxon>
        <taxon>Pseudotrocha</taxon>
        <taxon>Ploima</taxon>
        <taxon>Brachionidae</taxon>
        <taxon>Brachionus</taxon>
    </lineage>
</organism>
<protein>
    <submittedName>
        <fullName evidence="1">Uncharacterized protein</fullName>
    </submittedName>
</protein>
<accession>A0A3M7QDT6</accession>
<reference evidence="1 2" key="1">
    <citation type="journal article" date="2018" name="Sci. Rep.">
        <title>Genomic signatures of local adaptation to the degree of environmental predictability in rotifers.</title>
        <authorList>
            <person name="Franch-Gras L."/>
            <person name="Hahn C."/>
            <person name="Garcia-Roger E.M."/>
            <person name="Carmona M.J."/>
            <person name="Serra M."/>
            <person name="Gomez A."/>
        </authorList>
    </citation>
    <scope>NUCLEOTIDE SEQUENCE [LARGE SCALE GENOMIC DNA]</scope>
    <source>
        <strain evidence="1">HYR1</strain>
    </source>
</reference>
<evidence type="ECO:0000313" key="1">
    <source>
        <dbReference type="EMBL" id="RNA09118.1"/>
    </source>
</evidence>
<keyword evidence="2" id="KW-1185">Reference proteome</keyword>
<sequence length="145" mass="17347">MFGLIQFLTALSQKASVTLTRLKKVEKIFISKISTLRRPLSKLYQKKILNSSLTLWLILFMTNLIESTKPNFINANRYPVSSDSLRLFLHKYHKCEFGYEEKKIHFIDTNNWRYIYNAKFYRINQSKQYLTDCYTNTKNQIESKK</sequence>
<gene>
    <name evidence="1" type="ORF">BpHYR1_010358</name>
</gene>
<proteinExistence type="predicted"/>
<dbReference type="AlphaFoldDB" id="A0A3M7QDT6"/>